<sequence>MNDRRAGPLFEARGLSMRYGLVPVLDGIAFDIPRNAVVTFVGENGAGKSTLFNILSGITAAQRGTMRLAGASYAPRDYGRAARLGVSRVFQEQSLVLNVPVYENLLLGWEAGFARAGQLLDRGAMIAAAERIAEEADLDIDVRRRTGAYDFSKRQSIEIARACLAGSHLGGIESPLVLLDEPTSALDRRDEEAFFRLVDRVRKRGSLLFVSHRLTEVLGVSDIIYVLKDGKLVAKRDPRTTSEAELHSLMVGRARVADYYHEHRLRVVPEAAPPVLTVRALERAGAFAPIDLRVRPGEVVGIGGLLDSGKAALGKAIAGIEPAEAGTVALGDAPPGAAEIGRFVREGLGYVPAERLVEGIIPSASVAWNISLASGGDLFTNALGWWRRRREVETAERHVRGLAIRSATPDARTASLSGGNQQKVVLARWLCRPLKVLVLDNPTRGVDAGAKEEIYRLIRDLAERGVGIVLITDELLELIGLSNRILILQRGRLVADVPAPAEAKPREQDLVALMLPQSGDAPAFAA</sequence>
<dbReference type="Proteomes" id="UP000742631">
    <property type="component" value="Unassembled WGS sequence"/>
</dbReference>
<dbReference type="Pfam" id="PF00005">
    <property type="entry name" value="ABC_tran"/>
    <property type="match status" value="2"/>
</dbReference>
<evidence type="ECO:0000256" key="6">
    <source>
        <dbReference type="ARBA" id="ARBA00022840"/>
    </source>
</evidence>
<dbReference type="PROSITE" id="PS50893">
    <property type="entry name" value="ABC_TRANSPORTER_2"/>
    <property type="match status" value="1"/>
</dbReference>
<name>A0A921E1T1_9HYPH</name>
<keyword evidence="5" id="KW-0547">Nucleotide-binding</keyword>
<evidence type="ECO:0000313" key="9">
    <source>
        <dbReference type="Proteomes" id="UP000742631"/>
    </source>
</evidence>
<organism evidence="8 9">
    <name type="scientific">Methylorubrum populi</name>
    <dbReference type="NCBI Taxonomy" id="223967"/>
    <lineage>
        <taxon>Bacteria</taxon>
        <taxon>Pseudomonadati</taxon>
        <taxon>Pseudomonadota</taxon>
        <taxon>Alphaproteobacteria</taxon>
        <taxon>Hyphomicrobiales</taxon>
        <taxon>Methylobacteriaceae</taxon>
        <taxon>Methylorubrum</taxon>
    </lineage>
</organism>
<evidence type="ECO:0000256" key="4">
    <source>
        <dbReference type="ARBA" id="ARBA00022737"/>
    </source>
</evidence>
<evidence type="ECO:0000259" key="7">
    <source>
        <dbReference type="PROSITE" id="PS50893"/>
    </source>
</evidence>
<dbReference type="InterPro" id="IPR003593">
    <property type="entry name" value="AAA+_ATPase"/>
</dbReference>
<accession>A0A921E1T1</accession>
<evidence type="ECO:0000256" key="3">
    <source>
        <dbReference type="ARBA" id="ARBA00022597"/>
    </source>
</evidence>
<dbReference type="AlphaFoldDB" id="A0A921E1T1"/>
<dbReference type="InterPro" id="IPR003439">
    <property type="entry name" value="ABC_transporter-like_ATP-bd"/>
</dbReference>
<dbReference type="SUPFAM" id="SSF52540">
    <property type="entry name" value="P-loop containing nucleoside triphosphate hydrolases"/>
    <property type="match status" value="2"/>
</dbReference>
<dbReference type="InterPro" id="IPR017871">
    <property type="entry name" value="ABC_transporter-like_CS"/>
</dbReference>
<dbReference type="PROSITE" id="PS00211">
    <property type="entry name" value="ABC_TRANSPORTER_1"/>
    <property type="match status" value="1"/>
</dbReference>
<dbReference type="InterPro" id="IPR027417">
    <property type="entry name" value="P-loop_NTPase"/>
</dbReference>
<dbReference type="GO" id="GO:0005524">
    <property type="term" value="F:ATP binding"/>
    <property type="evidence" value="ECO:0007669"/>
    <property type="project" value="UniProtKB-KW"/>
</dbReference>
<keyword evidence="3" id="KW-0762">Sugar transport</keyword>
<gene>
    <name evidence="8" type="ORF">K8W01_08990</name>
</gene>
<dbReference type="Gene3D" id="3.40.50.300">
    <property type="entry name" value="P-loop containing nucleotide triphosphate hydrolases"/>
    <property type="match status" value="2"/>
</dbReference>
<reference evidence="8" key="1">
    <citation type="journal article" date="2021" name="PeerJ">
        <title>Extensive microbial diversity within the chicken gut microbiome revealed by metagenomics and culture.</title>
        <authorList>
            <person name="Gilroy R."/>
            <person name="Ravi A."/>
            <person name="Getino M."/>
            <person name="Pursley I."/>
            <person name="Horton D.L."/>
            <person name="Alikhan N.F."/>
            <person name="Baker D."/>
            <person name="Gharbi K."/>
            <person name="Hall N."/>
            <person name="Watson M."/>
            <person name="Adriaenssens E.M."/>
            <person name="Foster-Nyarko E."/>
            <person name="Jarju S."/>
            <person name="Secka A."/>
            <person name="Antonio M."/>
            <person name="Oren A."/>
            <person name="Chaudhuri R.R."/>
            <person name="La Ragione R."/>
            <person name="Hildebrand F."/>
            <person name="Pallen M.J."/>
        </authorList>
    </citation>
    <scope>NUCLEOTIDE SEQUENCE</scope>
    <source>
        <strain evidence="8">316</strain>
    </source>
</reference>
<proteinExistence type="inferred from homology"/>
<evidence type="ECO:0000256" key="1">
    <source>
        <dbReference type="ARBA" id="ARBA00005417"/>
    </source>
</evidence>
<keyword evidence="4" id="KW-0677">Repeat</keyword>
<dbReference type="PANTHER" id="PTHR43790">
    <property type="entry name" value="CARBOHYDRATE TRANSPORT ATP-BINDING PROTEIN MG119-RELATED"/>
    <property type="match status" value="1"/>
</dbReference>
<evidence type="ECO:0000256" key="5">
    <source>
        <dbReference type="ARBA" id="ARBA00022741"/>
    </source>
</evidence>
<dbReference type="SMART" id="SM00382">
    <property type="entry name" value="AAA"/>
    <property type="match status" value="2"/>
</dbReference>
<dbReference type="CDD" id="cd03215">
    <property type="entry name" value="ABC_Carb_Monos_II"/>
    <property type="match status" value="1"/>
</dbReference>
<keyword evidence="2" id="KW-0813">Transport</keyword>
<dbReference type="PANTHER" id="PTHR43790:SF9">
    <property type="entry name" value="GALACTOFURANOSE TRANSPORTER ATP-BINDING PROTEIN YTFR"/>
    <property type="match status" value="1"/>
</dbReference>
<feature type="domain" description="ABC transporter" evidence="7">
    <location>
        <begin position="10"/>
        <end position="515"/>
    </location>
</feature>
<keyword evidence="6 8" id="KW-0067">ATP-binding</keyword>
<dbReference type="GO" id="GO:0016887">
    <property type="term" value="F:ATP hydrolysis activity"/>
    <property type="evidence" value="ECO:0007669"/>
    <property type="project" value="InterPro"/>
</dbReference>
<protein>
    <submittedName>
        <fullName evidence="8">Sugar ABC transporter ATP-binding protein</fullName>
    </submittedName>
</protein>
<dbReference type="InterPro" id="IPR050107">
    <property type="entry name" value="ABC_carbohydrate_import_ATPase"/>
</dbReference>
<comment type="similarity">
    <text evidence="1">Belongs to the ABC transporter superfamily.</text>
</comment>
<dbReference type="EMBL" id="DYYG01000029">
    <property type="protein sequence ID" value="HJE23778.1"/>
    <property type="molecule type" value="Genomic_DNA"/>
</dbReference>
<comment type="caution">
    <text evidence="8">The sequence shown here is derived from an EMBL/GenBank/DDBJ whole genome shotgun (WGS) entry which is preliminary data.</text>
</comment>
<reference evidence="8" key="2">
    <citation type="submission" date="2021-09" db="EMBL/GenBank/DDBJ databases">
        <authorList>
            <person name="Gilroy R."/>
        </authorList>
    </citation>
    <scope>NUCLEOTIDE SEQUENCE</scope>
    <source>
        <strain evidence="8">316</strain>
    </source>
</reference>
<evidence type="ECO:0000256" key="2">
    <source>
        <dbReference type="ARBA" id="ARBA00022448"/>
    </source>
</evidence>
<evidence type="ECO:0000313" key="8">
    <source>
        <dbReference type="EMBL" id="HJE23778.1"/>
    </source>
</evidence>